<reference evidence="5 6" key="6">
    <citation type="journal article" date="2011" name="Appl. Environ. Microbiol.">
        <title>Involvement of the azorhizobial chromosome partition gene (parA) in the onset of bacteroid differentiation during Sesbania rostrata stem nodule development.</title>
        <authorList>
            <person name="Liu CT."/>
            <person name="Lee KB."/>
            <person name="Wang YS."/>
            <person name="Peng MH."/>
            <person name="Lee KT."/>
            <person name="Suzuki S."/>
            <person name="Suzuki T."/>
            <person name="Oyaizu H."/>
        </authorList>
    </citation>
    <scope>NUCLEOTIDE SEQUENCE [LARGE SCALE GENOMIC DNA]</scope>
    <source>
        <strain evidence="6">ATCC 43989 / DSM 5975 / JCM 20966 / LMG 6465 / NBRC 14845 / NCIMB 13405 / ORS 571</strain>
    </source>
</reference>
<evidence type="ECO:0000313" key="6">
    <source>
        <dbReference type="Proteomes" id="UP000000270"/>
    </source>
</evidence>
<name>A8HX07_AZOC5</name>
<evidence type="ECO:0000256" key="1">
    <source>
        <dbReference type="ARBA" id="ARBA00023125"/>
    </source>
</evidence>
<dbReference type="HOGENOM" id="CLU_069356_1_2_5"/>
<evidence type="ECO:0000256" key="3">
    <source>
        <dbReference type="SAM" id="MobiDB-lite"/>
    </source>
</evidence>
<dbReference type="PRINTS" id="PR00455">
    <property type="entry name" value="HTHTETR"/>
</dbReference>
<dbReference type="Gene3D" id="1.10.357.10">
    <property type="entry name" value="Tetracycline Repressor, domain 2"/>
    <property type="match status" value="1"/>
</dbReference>
<dbReference type="STRING" id="438753.AZC_1448"/>
<dbReference type="eggNOG" id="COG1309">
    <property type="taxonomic scope" value="Bacteria"/>
</dbReference>
<dbReference type="InterPro" id="IPR001647">
    <property type="entry name" value="HTH_TetR"/>
</dbReference>
<dbReference type="InterPro" id="IPR009057">
    <property type="entry name" value="Homeodomain-like_sf"/>
</dbReference>
<feature type="compositionally biased region" description="Polar residues" evidence="3">
    <location>
        <begin position="17"/>
        <end position="32"/>
    </location>
</feature>
<dbReference type="SUPFAM" id="SSF46689">
    <property type="entry name" value="Homeodomain-like"/>
    <property type="match status" value="1"/>
</dbReference>
<dbReference type="Proteomes" id="UP000000270">
    <property type="component" value="Chromosome"/>
</dbReference>
<proteinExistence type="predicted"/>
<dbReference type="KEGG" id="azc:AZC_1448"/>
<reference evidence="5 6" key="1">
    <citation type="journal article" date="2007" name="Appl. Environ. Microbiol.">
        <title>Rhizobial factors required for stem nodule maturation and maintenance in Sesbania rostrata-Azorhizobium caulinodans ORS571 symbiosis.</title>
        <authorList>
            <person name="Suzuki S."/>
            <person name="Aono T."/>
            <person name="Lee KB."/>
            <person name="Suzuki T."/>
            <person name="Liu CT."/>
            <person name="Miwa H."/>
            <person name="Wakao S."/>
            <person name="Iki T."/>
            <person name="Oyaizu H."/>
        </authorList>
    </citation>
    <scope>NUCLEOTIDE SEQUENCE [LARGE SCALE GENOMIC DNA]</scope>
    <source>
        <strain evidence="6">ATCC 43989 / DSM 5975 / JCM 20966 / LMG 6465 / NBRC 14845 / NCIMB 13405 / ORS 571</strain>
    </source>
</reference>
<evidence type="ECO:0000313" key="5">
    <source>
        <dbReference type="EMBL" id="BAF87446.1"/>
    </source>
</evidence>
<accession>A8HX07</accession>
<reference evidence="5 6" key="5">
    <citation type="journal article" date="2010" name="Appl. Environ. Microbiol.">
        <title>phrR-like gene praR of Azorhizobium caulinodans ORS571 is essential for symbiosis with Sesbania rostrata and is involved in expression of reb genes.</title>
        <authorList>
            <person name="Akiba N."/>
            <person name="Aono T."/>
            <person name="Toyazaki H."/>
            <person name="Sato S."/>
            <person name="Oyaizu H."/>
        </authorList>
    </citation>
    <scope>NUCLEOTIDE SEQUENCE [LARGE SCALE GENOMIC DNA]</scope>
    <source>
        <strain evidence="6">ATCC 43989 / DSM 5975 / JCM 20966 / LMG 6465 / NBRC 14845 / NCIMB 13405 / ORS 571</strain>
    </source>
</reference>
<dbReference type="PANTHER" id="PTHR30328:SF54">
    <property type="entry name" value="HTH-TYPE TRANSCRIPTIONAL REPRESSOR SCO4008"/>
    <property type="match status" value="1"/>
</dbReference>
<reference evidence="5 6" key="3">
    <citation type="journal article" date="2008" name="BMC Genomics">
        <title>The genome of the versatile nitrogen fixer Azorhizobium caulinodans ORS571.</title>
        <authorList>
            <person name="Lee KB."/>
            <person name="Backer P.D."/>
            <person name="Aono T."/>
            <person name="Liu CT."/>
            <person name="Suzuki S."/>
            <person name="Suzuki T."/>
            <person name="Kaneko T."/>
            <person name="Yamada M."/>
            <person name="Tabata S."/>
            <person name="Kupfer D.M."/>
            <person name="Najar F.Z."/>
            <person name="Wiley G.B."/>
            <person name="Roe B."/>
            <person name="Binnewies T.T."/>
            <person name="Ussery D.W."/>
            <person name="D'Haeze W."/>
            <person name="Herder J.D."/>
            <person name="Gevers D."/>
            <person name="Vereecke D."/>
            <person name="Holsters M."/>
            <person name="Oyaizu H."/>
        </authorList>
    </citation>
    <scope>NUCLEOTIDE SEQUENCE [LARGE SCALE GENOMIC DNA]</scope>
    <source>
        <strain evidence="6">ATCC 43989 / DSM 5975 / JCM 20966 / LMG 6465 / NBRC 14845 / NCIMB 13405 / ORS 571</strain>
    </source>
</reference>
<dbReference type="SUPFAM" id="SSF48498">
    <property type="entry name" value="Tetracyclin repressor-like, C-terminal domain"/>
    <property type="match status" value="1"/>
</dbReference>
<evidence type="ECO:0000259" key="4">
    <source>
        <dbReference type="PROSITE" id="PS50977"/>
    </source>
</evidence>
<dbReference type="InterPro" id="IPR041474">
    <property type="entry name" value="NicS_C"/>
</dbReference>
<keyword evidence="6" id="KW-1185">Reference proteome</keyword>
<reference evidence="5 6" key="4">
    <citation type="journal article" date="2009" name="Appl. Environ. Microbiol.">
        <title>Comparative genome-wide transcriptional profiling of Azorhizobium caulinodans ORS571 grown under free-living and symbiotic conditions.</title>
        <authorList>
            <person name="Tsukada S."/>
            <person name="Aono T."/>
            <person name="Akiba N."/>
            <person name="Lee KB."/>
            <person name="Liu CT."/>
            <person name="Toyazaki H."/>
            <person name="Oyaizu H."/>
        </authorList>
    </citation>
    <scope>NUCLEOTIDE SEQUENCE [LARGE SCALE GENOMIC DNA]</scope>
    <source>
        <strain evidence="6">ATCC 43989 / DSM 5975 / JCM 20966 / LMG 6465 / NBRC 14845 / NCIMB 13405 / ORS 571</strain>
    </source>
</reference>
<feature type="DNA-binding region" description="H-T-H motif" evidence="2">
    <location>
        <begin position="58"/>
        <end position="77"/>
    </location>
</feature>
<keyword evidence="1 2" id="KW-0238">DNA-binding</keyword>
<dbReference type="EMBL" id="AP009384">
    <property type="protein sequence ID" value="BAF87446.1"/>
    <property type="molecule type" value="Genomic_DNA"/>
</dbReference>
<dbReference type="PANTHER" id="PTHR30328">
    <property type="entry name" value="TRANSCRIPTIONAL REPRESSOR"/>
    <property type="match status" value="1"/>
</dbReference>
<feature type="region of interest" description="Disordered" evidence="3">
    <location>
        <begin position="1"/>
        <end position="36"/>
    </location>
</feature>
<dbReference type="PROSITE" id="PS50977">
    <property type="entry name" value="HTH_TETR_2"/>
    <property type="match status" value="1"/>
</dbReference>
<dbReference type="Pfam" id="PF17938">
    <property type="entry name" value="TetR_C_29"/>
    <property type="match status" value="1"/>
</dbReference>
<sequence length="233" mass="26036">MKAGGAGMTKAQRLAKAQTSPTPDKRTQSWTQDPEGVRRSILEAARAEFVEHGLRGARVDEIAAKTATSKRMIYYYFGDKEGLYRAVLEAMYDRIRSFERSLDLSALPPEEAMGKLAGFTFDYHAQNPDFVRMVMIENIHHARHLASSDKIAGLNLSILSVIREVYDRGVAAGLFRPGIEPLDIHLTISALSFYNVSNRASIGQVFGHDMGAPEIEGQRRQMVIDIVLRMLRP</sequence>
<gene>
    <name evidence="5" type="primary">tetR</name>
    <name evidence="5" type="ordered locus">AZC_1448</name>
</gene>
<dbReference type="InterPro" id="IPR050109">
    <property type="entry name" value="HTH-type_TetR-like_transc_reg"/>
</dbReference>
<dbReference type="GO" id="GO:0003677">
    <property type="term" value="F:DNA binding"/>
    <property type="evidence" value="ECO:0007669"/>
    <property type="project" value="UniProtKB-UniRule"/>
</dbReference>
<reference evidence="6" key="2">
    <citation type="submission" date="2007-04" db="EMBL/GenBank/DDBJ databases">
        <title>Complete genome sequence of the nitrogen-fixing bacterium Azorhizobium caulinodans ORS571.</title>
        <authorList>
            <person name="Lee K.B."/>
            <person name="Backer P.D."/>
            <person name="Aono T."/>
            <person name="Liu C.T."/>
            <person name="Suzuki S."/>
            <person name="Suzuki T."/>
            <person name="Kaneko T."/>
            <person name="Yamada M."/>
            <person name="Tabata S."/>
            <person name="Kupfer D.M."/>
            <person name="Najar F.Z."/>
            <person name="Wiley G.B."/>
            <person name="Roe B."/>
            <person name="Binnewies T."/>
            <person name="Ussery D."/>
            <person name="Vereecke D."/>
            <person name="Gevers D."/>
            <person name="Holsters M."/>
            <person name="Oyaizu H."/>
        </authorList>
    </citation>
    <scope>NUCLEOTIDE SEQUENCE [LARGE SCALE GENOMIC DNA]</scope>
    <source>
        <strain evidence="6">ATCC 43989 / DSM 5975 / JCM 20966 / LMG 6465 / NBRC 14845 / NCIMB 13405 / ORS 571</strain>
    </source>
</reference>
<dbReference type="Pfam" id="PF00440">
    <property type="entry name" value="TetR_N"/>
    <property type="match status" value="1"/>
</dbReference>
<organism evidence="5 6">
    <name type="scientific">Azorhizobium caulinodans (strain ATCC 43989 / DSM 5975 / JCM 20966 / LMG 6465 / NBRC 14845 / NCIMB 13405 / ORS 571)</name>
    <dbReference type="NCBI Taxonomy" id="438753"/>
    <lineage>
        <taxon>Bacteria</taxon>
        <taxon>Pseudomonadati</taxon>
        <taxon>Pseudomonadota</taxon>
        <taxon>Alphaproteobacteria</taxon>
        <taxon>Hyphomicrobiales</taxon>
        <taxon>Xanthobacteraceae</taxon>
        <taxon>Azorhizobium</taxon>
    </lineage>
</organism>
<protein>
    <submittedName>
        <fullName evidence="5">Transcriptional regulator</fullName>
    </submittedName>
</protein>
<dbReference type="AlphaFoldDB" id="A8HX07"/>
<evidence type="ECO:0000256" key="2">
    <source>
        <dbReference type="PROSITE-ProRule" id="PRU00335"/>
    </source>
</evidence>
<feature type="domain" description="HTH tetR-type" evidence="4">
    <location>
        <begin position="35"/>
        <end position="95"/>
    </location>
</feature>
<dbReference type="InterPro" id="IPR036271">
    <property type="entry name" value="Tet_transcr_reg_TetR-rel_C_sf"/>
</dbReference>